<evidence type="ECO:0000313" key="2">
    <source>
        <dbReference type="EMBL" id="MCP9274191.1"/>
    </source>
</evidence>
<organism evidence="2 3">
    <name type="scientific">Mycolicibacterium arenosum</name>
    <dbReference type="NCBI Taxonomy" id="2952157"/>
    <lineage>
        <taxon>Bacteria</taxon>
        <taxon>Bacillati</taxon>
        <taxon>Actinomycetota</taxon>
        <taxon>Actinomycetes</taxon>
        <taxon>Mycobacteriales</taxon>
        <taxon>Mycobacteriaceae</taxon>
        <taxon>Mycolicibacterium</taxon>
    </lineage>
</organism>
<evidence type="ECO:0000256" key="1">
    <source>
        <dbReference type="SAM" id="Phobius"/>
    </source>
</evidence>
<dbReference type="Proteomes" id="UP001651690">
    <property type="component" value="Unassembled WGS sequence"/>
</dbReference>
<sequence length="186" mass="20867">MPVWVWILLAVAAIAVVVAIVTLSGSNKRKTERLKEHYGPEYERTVSRAGDEKAAAKELAERERQRAKLDIRPLSPAALDGYANRWRAVQIAFVDHPASAVGEADVLVTEVMRERGYPVDDFERQSADISVDHPKVVENYRAAHDIHLAQQHGDVGTEQQRQAFVHYRALFEKLLEAETNTQEASA</sequence>
<accession>A0ABT1M500</accession>
<keyword evidence="3" id="KW-1185">Reference proteome</keyword>
<evidence type="ECO:0008006" key="4">
    <source>
        <dbReference type="Google" id="ProtNLM"/>
    </source>
</evidence>
<proteinExistence type="predicted"/>
<dbReference type="RefSeq" id="WP_255061543.1">
    <property type="nucleotide sequence ID" value="NZ_JANDBD010000007.1"/>
</dbReference>
<feature type="transmembrane region" description="Helical" evidence="1">
    <location>
        <begin position="6"/>
        <end position="25"/>
    </location>
</feature>
<name>A0ABT1M500_9MYCO</name>
<protein>
    <recommendedName>
        <fullName evidence="4">Secreted protein</fullName>
    </recommendedName>
</protein>
<dbReference type="EMBL" id="JANDBD010000007">
    <property type="protein sequence ID" value="MCP9274191.1"/>
    <property type="molecule type" value="Genomic_DNA"/>
</dbReference>
<reference evidence="2 3" key="1">
    <citation type="submission" date="2022-06" db="EMBL/GenBank/DDBJ databases">
        <title>Mycolicibacterium sp. CAU 1645 isolated from seawater.</title>
        <authorList>
            <person name="Kim W."/>
        </authorList>
    </citation>
    <scope>NUCLEOTIDE SEQUENCE [LARGE SCALE GENOMIC DNA]</scope>
    <source>
        <strain evidence="2 3">CAU 1645</strain>
    </source>
</reference>
<keyword evidence="1" id="KW-1133">Transmembrane helix</keyword>
<keyword evidence="1" id="KW-0812">Transmembrane</keyword>
<comment type="caution">
    <text evidence="2">The sequence shown here is derived from an EMBL/GenBank/DDBJ whole genome shotgun (WGS) entry which is preliminary data.</text>
</comment>
<keyword evidence="1" id="KW-0472">Membrane</keyword>
<evidence type="ECO:0000313" key="3">
    <source>
        <dbReference type="Proteomes" id="UP001651690"/>
    </source>
</evidence>
<gene>
    <name evidence="2" type="ORF">NM203_18545</name>
</gene>